<dbReference type="AlphaFoldDB" id="A0A0A0NEK5"/>
<reference evidence="1 2" key="1">
    <citation type="journal article" date="2018" name="J. Biol. Chem.">
        <title>Discovery of the actinoplanic acid pathway in Streptomyces rapamycinicus reveals a genetically conserved synergism with rapamycin.</title>
        <authorList>
            <person name="Mrak P."/>
            <person name="Krastel P."/>
            <person name="Pivk Lukancic P."/>
            <person name="Tao J."/>
            <person name="Pistorius D."/>
            <person name="Moore C.M."/>
        </authorList>
    </citation>
    <scope>NUCLEOTIDE SEQUENCE [LARGE SCALE GENOMIC DNA]</scope>
    <source>
        <strain evidence="1 2">NRRL 5491</strain>
    </source>
</reference>
<sequence>MCRRDIGPVVALLASQDAAWIIGDVIFASGGLR</sequence>
<protein>
    <recommendedName>
        <fullName evidence="3">Short-chain dehydrogenase</fullName>
    </recommendedName>
</protein>
<dbReference type="HOGENOM" id="CLU_3384117_0_0_11"/>
<organism evidence="1 2">
    <name type="scientific">Streptomyces rapamycinicus (strain ATCC 29253 / DSM 41530 / NRRL 5491 / AYB-994)</name>
    <name type="common">Streptomyces hygroscopicus (strain ATCC 29253)</name>
    <dbReference type="NCBI Taxonomy" id="1343740"/>
    <lineage>
        <taxon>Bacteria</taxon>
        <taxon>Bacillati</taxon>
        <taxon>Actinomycetota</taxon>
        <taxon>Actinomycetes</taxon>
        <taxon>Kitasatosporales</taxon>
        <taxon>Streptomycetaceae</taxon>
        <taxon>Streptomyces</taxon>
        <taxon>Streptomyces violaceusniger group</taxon>
    </lineage>
</organism>
<dbReference type="EMBL" id="QYCY01000001">
    <property type="protein sequence ID" value="RLV81559.1"/>
    <property type="molecule type" value="Genomic_DNA"/>
</dbReference>
<name>A0A0A0NEK5_STRRN</name>
<accession>A0A0A0NEK5</accession>
<dbReference type="InterPro" id="IPR036291">
    <property type="entry name" value="NAD(P)-bd_dom_sf"/>
</dbReference>
<evidence type="ECO:0008006" key="3">
    <source>
        <dbReference type="Google" id="ProtNLM"/>
    </source>
</evidence>
<gene>
    <name evidence="1" type="ORF">D3C57_124280</name>
</gene>
<evidence type="ECO:0000313" key="1">
    <source>
        <dbReference type="EMBL" id="RLV81559.1"/>
    </source>
</evidence>
<proteinExistence type="predicted"/>
<evidence type="ECO:0000313" key="2">
    <source>
        <dbReference type="Proteomes" id="UP000281594"/>
    </source>
</evidence>
<dbReference type="KEGG" id="src:M271_19275"/>
<dbReference type="Proteomes" id="UP000281594">
    <property type="component" value="Unassembled WGS sequence"/>
</dbReference>
<dbReference type="SUPFAM" id="SSF51735">
    <property type="entry name" value="NAD(P)-binding Rossmann-fold domains"/>
    <property type="match status" value="1"/>
</dbReference>
<comment type="caution">
    <text evidence="1">The sequence shown here is derived from an EMBL/GenBank/DDBJ whole genome shotgun (WGS) entry which is preliminary data.</text>
</comment>